<keyword evidence="5" id="KW-1185">Reference proteome</keyword>
<feature type="transmembrane region" description="Helical" evidence="2">
    <location>
        <begin position="186"/>
        <end position="209"/>
    </location>
</feature>
<proteinExistence type="predicted"/>
<feature type="domain" description="Glycerophosphoryl diester phosphodiesterase membrane" evidence="3">
    <location>
        <begin position="193"/>
        <end position="320"/>
    </location>
</feature>
<accession>A0A4R7J5Z4</accession>
<feature type="transmembrane region" description="Helical" evidence="2">
    <location>
        <begin position="284"/>
        <end position="307"/>
    </location>
</feature>
<evidence type="ECO:0000313" key="5">
    <source>
        <dbReference type="Proteomes" id="UP000295371"/>
    </source>
</evidence>
<evidence type="ECO:0000256" key="2">
    <source>
        <dbReference type="SAM" id="Phobius"/>
    </source>
</evidence>
<organism evidence="4 5">
    <name type="scientific">Naumannella halotolerans</name>
    <dbReference type="NCBI Taxonomy" id="993414"/>
    <lineage>
        <taxon>Bacteria</taxon>
        <taxon>Bacillati</taxon>
        <taxon>Actinomycetota</taxon>
        <taxon>Actinomycetes</taxon>
        <taxon>Propionibacteriales</taxon>
        <taxon>Propionibacteriaceae</taxon>
        <taxon>Naumannella</taxon>
    </lineage>
</organism>
<reference evidence="4 5" key="1">
    <citation type="submission" date="2019-03" db="EMBL/GenBank/DDBJ databases">
        <title>Genomic Encyclopedia of Archaeal and Bacterial Type Strains, Phase II (KMG-II): from individual species to whole genera.</title>
        <authorList>
            <person name="Goeker M."/>
        </authorList>
    </citation>
    <scope>NUCLEOTIDE SEQUENCE [LARGE SCALE GENOMIC DNA]</scope>
    <source>
        <strain evidence="4 5">DSM 24323</strain>
    </source>
</reference>
<keyword evidence="2" id="KW-1133">Transmembrane helix</keyword>
<protein>
    <submittedName>
        <fullName evidence="4">Glycerophosphoryl diester phosphodiesterase family protein</fullName>
    </submittedName>
</protein>
<gene>
    <name evidence="4" type="ORF">CLV29_0368</name>
</gene>
<evidence type="ECO:0000256" key="1">
    <source>
        <dbReference type="SAM" id="MobiDB-lite"/>
    </source>
</evidence>
<dbReference type="InterPro" id="IPR018476">
    <property type="entry name" value="GlyceroP-diester-Pdiesterase_M"/>
</dbReference>
<feature type="compositionally biased region" description="Gly residues" evidence="1">
    <location>
        <begin position="360"/>
        <end position="371"/>
    </location>
</feature>
<feature type="region of interest" description="Disordered" evidence="1">
    <location>
        <begin position="334"/>
        <end position="432"/>
    </location>
</feature>
<feature type="transmembrane region" description="Helical" evidence="2">
    <location>
        <begin position="142"/>
        <end position="166"/>
    </location>
</feature>
<dbReference type="Proteomes" id="UP000295371">
    <property type="component" value="Unassembled WGS sequence"/>
</dbReference>
<feature type="transmembrane region" description="Helical" evidence="2">
    <location>
        <begin position="36"/>
        <end position="69"/>
    </location>
</feature>
<feature type="transmembrane region" description="Helical" evidence="2">
    <location>
        <begin position="246"/>
        <end position="264"/>
    </location>
</feature>
<evidence type="ECO:0000313" key="4">
    <source>
        <dbReference type="EMBL" id="TDT32780.1"/>
    </source>
</evidence>
<keyword evidence="2" id="KW-0472">Membrane</keyword>
<dbReference type="Pfam" id="PF10110">
    <property type="entry name" value="GPDPase_memb"/>
    <property type="match status" value="1"/>
</dbReference>
<comment type="caution">
    <text evidence="4">The sequence shown here is derived from an EMBL/GenBank/DDBJ whole genome shotgun (WGS) entry which is preliminary data.</text>
</comment>
<dbReference type="AlphaFoldDB" id="A0A4R7J5Z4"/>
<evidence type="ECO:0000259" key="3">
    <source>
        <dbReference type="Pfam" id="PF10110"/>
    </source>
</evidence>
<keyword evidence="2" id="KW-0812">Transmembrane</keyword>
<feature type="transmembrane region" description="Helical" evidence="2">
    <location>
        <begin position="81"/>
        <end position="107"/>
    </location>
</feature>
<dbReference type="OrthoDB" id="3733986at2"/>
<dbReference type="RefSeq" id="WP_133753377.1">
    <property type="nucleotide sequence ID" value="NZ_SOAW01000001.1"/>
</dbReference>
<dbReference type="EMBL" id="SOAW01000001">
    <property type="protein sequence ID" value="TDT32780.1"/>
    <property type="molecule type" value="Genomic_DNA"/>
</dbReference>
<name>A0A4R7J5Z4_9ACTN</name>
<sequence length="432" mass="44559">MTAGIPPEAVVPHRALRLGDVFGGTFRLLKLRPGMVLALGVLPAVLSGLLSVAVIGAVAVVVLAVALPMFDPFADTAAPSFAALFGIGALAVIALAVVSVLIGVLWIRFQGMIVALTMETVAGRRPGFDELWDRTRGMIGRVLVLVVIAVAVVAAIGLLVMAWFAWLIVSVVSSISAGGGPEGIAGLFAGSIFVFVVGYLLLLAAAIFLSVRLYPLLPVLAVEAGSGLDSVRRAWGLTRGAFFRTLGYYLLFALLLGVISWIAQLPASLFSQLTPEYEQSAAPAAVLAAMVPGLVLAILLPLLASVLTGPLSVIYQSLYYLDLVRRRDLGMTDPVTAPGPYHPGPGHPGQSTGWQDGPAAPGGYGAPGGSTGWSAAPGGYGPPPAGPRATDPDGYGPGHDQQGFGPTGYPAPGDPRPGNPPEDDPWRDRGQG</sequence>